<evidence type="ECO:0000256" key="5">
    <source>
        <dbReference type="SAM" id="Phobius"/>
    </source>
</evidence>
<evidence type="ECO:0000256" key="3">
    <source>
        <dbReference type="ARBA" id="ARBA00022989"/>
    </source>
</evidence>
<gene>
    <name evidence="7" type="ORF">CCDG5_1404</name>
</gene>
<dbReference type="InterPro" id="IPR013525">
    <property type="entry name" value="ABC2_TM"/>
</dbReference>
<feature type="transmembrane region" description="Helical" evidence="5">
    <location>
        <begin position="893"/>
        <end position="913"/>
    </location>
</feature>
<feature type="transmembrane region" description="Helical" evidence="5">
    <location>
        <begin position="835"/>
        <end position="854"/>
    </location>
</feature>
<proteinExistence type="predicted"/>
<dbReference type="InterPro" id="IPR023908">
    <property type="entry name" value="xxxLxxG_rpt"/>
</dbReference>
<comment type="subcellular location">
    <subcellularLocation>
        <location evidence="1">Membrane</location>
        <topology evidence="1">Multi-pass membrane protein</topology>
    </subcellularLocation>
</comment>
<dbReference type="NCBIfam" id="TIGR03057">
    <property type="entry name" value="xxxLxxG_by_4"/>
    <property type="match status" value="4"/>
</dbReference>
<dbReference type="EMBL" id="LM995447">
    <property type="protein sequence ID" value="CDZ24518.1"/>
    <property type="molecule type" value="Genomic_DNA"/>
</dbReference>
<dbReference type="PATRIC" id="fig|29343.3.peg.1480"/>
<keyword evidence="3 5" id="KW-1133">Transmembrane helix</keyword>
<feature type="domain" description="ABC-2 type transporter transmembrane" evidence="6">
    <location>
        <begin position="14"/>
        <end position="150"/>
    </location>
</feature>
<protein>
    <recommendedName>
        <fullName evidence="6">ABC-2 type transporter transmembrane domain-containing protein</fullName>
    </recommendedName>
</protein>
<organism evidence="7 8">
    <name type="scientific">[Clostridium] cellulosi</name>
    <dbReference type="NCBI Taxonomy" id="29343"/>
    <lineage>
        <taxon>Bacteria</taxon>
        <taxon>Bacillati</taxon>
        <taxon>Bacillota</taxon>
        <taxon>Clostridia</taxon>
        <taxon>Eubacteriales</taxon>
        <taxon>Oscillospiraceae</taxon>
        <taxon>Oscillospiraceae incertae sedis</taxon>
    </lineage>
</organism>
<dbReference type="AlphaFoldDB" id="A0A078KQ17"/>
<dbReference type="Pfam" id="PF12698">
    <property type="entry name" value="ABC2_membrane_3"/>
    <property type="match status" value="2"/>
</dbReference>
<feature type="transmembrane region" description="Helical" evidence="5">
    <location>
        <begin position="775"/>
        <end position="799"/>
    </location>
</feature>
<feature type="transmembrane region" description="Helical" evidence="5">
    <location>
        <begin position="733"/>
        <end position="755"/>
    </location>
</feature>
<evidence type="ECO:0000259" key="6">
    <source>
        <dbReference type="Pfam" id="PF12698"/>
    </source>
</evidence>
<dbReference type="InterPro" id="IPR017500">
    <property type="entry name" value="Phage_infect_YhgE_N"/>
</dbReference>
<evidence type="ECO:0000256" key="1">
    <source>
        <dbReference type="ARBA" id="ARBA00004141"/>
    </source>
</evidence>
<dbReference type="NCBIfam" id="TIGR03061">
    <property type="entry name" value="pip_yhgE_Nterm"/>
    <property type="match status" value="1"/>
</dbReference>
<dbReference type="NCBIfam" id="TIGR03062">
    <property type="entry name" value="pip_yhgE_Cterm"/>
    <property type="match status" value="1"/>
</dbReference>
<reference evidence="8" key="1">
    <citation type="submission" date="2014-07" db="EMBL/GenBank/DDBJ databases">
        <authorList>
            <person name="Wibberg D."/>
        </authorList>
    </citation>
    <scope>NUCLEOTIDE SEQUENCE [LARGE SCALE GENOMIC DNA]</scope>
    <source>
        <strain evidence="8">DG5</strain>
    </source>
</reference>
<keyword evidence="8" id="KW-1185">Reference proteome</keyword>
<keyword evidence="4 5" id="KW-0472">Membrane</keyword>
<feature type="transmembrane region" description="Helical" evidence="5">
    <location>
        <begin position="805"/>
        <end position="828"/>
    </location>
</feature>
<dbReference type="KEGG" id="ccel:CCDG5_1404"/>
<keyword evidence="2 5" id="KW-0812">Transmembrane</keyword>
<dbReference type="Proteomes" id="UP000032431">
    <property type="component" value="Chromosome I"/>
</dbReference>
<evidence type="ECO:0000256" key="4">
    <source>
        <dbReference type="ARBA" id="ARBA00023136"/>
    </source>
</evidence>
<name>A0A078KQ17_9FIRM</name>
<dbReference type="HOGENOM" id="CLU_004534_1_0_9"/>
<dbReference type="OrthoDB" id="9811483at2"/>
<dbReference type="GO" id="GO:0140359">
    <property type="term" value="F:ABC-type transporter activity"/>
    <property type="evidence" value="ECO:0007669"/>
    <property type="project" value="InterPro"/>
</dbReference>
<dbReference type="GO" id="GO:0016020">
    <property type="term" value="C:membrane"/>
    <property type="evidence" value="ECO:0007669"/>
    <property type="project" value="UniProtKB-SubCell"/>
</dbReference>
<dbReference type="InterPro" id="IPR017501">
    <property type="entry name" value="Phage_infect_YhgE_C"/>
</dbReference>
<dbReference type="PANTHER" id="PTHR43077:SF5">
    <property type="entry name" value="PHAGE INFECTION PROTEIN"/>
    <property type="match status" value="1"/>
</dbReference>
<dbReference type="InterPro" id="IPR051328">
    <property type="entry name" value="T7SS_ABC-Transporter"/>
</dbReference>
<dbReference type="PANTHER" id="PTHR43077">
    <property type="entry name" value="TRANSPORT PERMEASE YVFS-RELATED"/>
    <property type="match status" value="1"/>
</dbReference>
<evidence type="ECO:0000313" key="8">
    <source>
        <dbReference type="Proteomes" id="UP000032431"/>
    </source>
</evidence>
<evidence type="ECO:0000313" key="7">
    <source>
        <dbReference type="EMBL" id="CDZ24518.1"/>
    </source>
</evidence>
<dbReference type="Gene3D" id="3.40.1710.10">
    <property type="entry name" value="abc type-2 transporter like domain"/>
    <property type="match status" value="1"/>
</dbReference>
<accession>A0A078KQ17</accession>
<feature type="domain" description="ABC-2 type transporter transmembrane" evidence="6">
    <location>
        <begin position="575"/>
        <end position="909"/>
    </location>
</feature>
<feature type="transmembrane region" description="Helical" evidence="5">
    <location>
        <begin position="12"/>
        <end position="33"/>
    </location>
</feature>
<evidence type="ECO:0000256" key="2">
    <source>
        <dbReference type="ARBA" id="ARBA00022692"/>
    </source>
</evidence>
<sequence length="928" mass="97406">MSKAKKTIKCTALVIGVIIIPLFYSFFYLKAFWDPYNTLDKVPVAVVNNDKGAEIDGENRNIGKEISDELKKDGSLKFVFTDEADATNGVNDEKYYASIILPSDLSERIASASTSNKREGIIQYAVNEKHNYIASQILKIAINRIEEKARGSVDGKVVSILADKLNEVPSKLNELSDGLTQLSDGSQQLLDGTGKAYDGQKQLNSGIEDLNSGLIKLYSGSTTLANGQKTLNSGVLSLRSGLGTMYNGSTALVNGQKSLNSGILDLRSGLGTLYNGSTALTTGLKSLDSGISSATSGVGQLSAAVSGGNGLSTLTSGVKQLNDGAQALLDNFKYTGSTDPSSMTITDAVTQVDNGVQSLYNMMKYTGTTDESKMTVTDGAVNINNGMQQLKNGTSEYTSAVNSTIYTLIKDNPNSATVLSNYAAQLQALMSQSDEYKAAHQSEIQGLANLVNLYNAALNSSDAATFSQTLISAAQADPTKASIVSKGAELNSGAAMLATKTNTFANSLNNSTVQGQLAALSSGSTLLRSQFYDGGAFKSGVTSLANGTQQLYSGVSSLGKLTSAIDAFTNGLAQLKNGSTQLVNGATQLQNGLASAYSGSAALSSGSSQLLNGATQLQNGLASAYSGSATLSSGSSQLLNGATQLQNGLASASSGASKLADGSSQLVSASKEINSGASQLNDGINTAKDGVNDSINDANSQLDTTKGLDSFAKTPVSVKTTELNPIPNYGSAFAPYFMSLSLWVGGLLIFFGIYLDADCRIKVLSRYSDKKLLRVGAFILIGIAQALTLAVIVQFALGLSISNVAAFYFSCILVSVVFISIIEFLIVHLGDIGKFLSLAFLVLQLTSNGGTFPMETVPKFFNDIYPYMPMTYSVKLFKECTSNFNMSKAWGDIAILLAIFAVFTGLTILLSLTKKAKNAISEKLQAEN</sequence>
<dbReference type="STRING" id="29343.CCDG5_1404"/>